<evidence type="ECO:0000256" key="1">
    <source>
        <dbReference type="SAM" id="Coils"/>
    </source>
</evidence>
<comment type="caution">
    <text evidence="2">The sequence shown here is derived from an EMBL/GenBank/DDBJ whole genome shotgun (WGS) entry which is preliminary data.</text>
</comment>
<proteinExistence type="predicted"/>
<dbReference type="EMBL" id="JAFIRA010000020">
    <property type="protein sequence ID" value="MCJ2543059.1"/>
    <property type="molecule type" value="Genomic_DNA"/>
</dbReference>
<name>A0ABT0CBI1_THEVL</name>
<dbReference type="NCBIfam" id="TIGR04376">
    <property type="entry name" value="TIGR04376 family protein"/>
    <property type="match status" value="1"/>
</dbReference>
<dbReference type="RefSeq" id="WP_244350336.1">
    <property type="nucleotide sequence ID" value="NZ_JAFIRA010000020.1"/>
</dbReference>
<sequence length="186" mass="21943">MGLFDDLIRFLETRLEEFLKAHPEIELQALEEQLRQQESDTLRLLQDSRAQEQALQKSILSLGEEIKTWHFRIEKAQRANRPDLAQGAQRREAELLQKGSQLWNQMKTLKDKIQQMEALLPQIQQRRQEVKTKLQEVKAAQAQNASNPDFGFGNWGKSGDAWDDLEKQFHQLEVEEELRKLRQQKR</sequence>
<gene>
    <name evidence="2" type="ORF">JX360_09095</name>
</gene>
<protein>
    <submittedName>
        <fullName evidence="2">TIGR04376 family protein</fullName>
    </submittedName>
</protein>
<keyword evidence="1" id="KW-0175">Coiled coil</keyword>
<dbReference type="InterPro" id="IPR030816">
    <property type="entry name" value="CHP04376"/>
</dbReference>
<dbReference type="Proteomes" id="UP000830835">
    <property type="component" value="Unassembled WGS sequence"/>
</dbReference>
<evidence type="ECO:0000313" key="3">
    <source>
        <dbReference type="Proteomes" id="UP000830835"/>
    </source>
</evidence>
<keyword evidence="3" id="KW-1185">Reference proteome</keyword>
<organism evidence="2 3">
    <name type="scientific">Thermostichus vulcanus str. 'Rupite'</name>
    <dbReference type="NCBI Taxonomy" id="2813851"/>
    <lineage>
        <taxon>Bacteria</taxon>
        <taxon>Bacillati</taxon>
        <taxon>Cyanobacteriota</taxon>
        <taxon>Cyanophyceae</taxon>
        <taxon>Thermostichales</taxon>
        <taxon>Thermostichaceae</taxon>
        <taxon>Thermostichus</taxon>
    </lineage>
</organism>
<evidence type="ECO:0000313" key="2">
    <source>
        <dbReference type="EMBL" id="MCJ2543059.1"/>
    </source>
</evidence>
<feature type="coiled-coil region" evidence="1">
    <location>
        <begin position="106"/>
        <end position="143"/>
    </location>
</feature>
<reference evidence="2" key="1">
    <citation type="submission" date="2021-02" db="EMBL/GenBank/DDBJ databases">
        <title>The CRISPR/cas machinery reduction and long-range gene transfer in the hot spring cyanobacterium Synechococcus.</title>
        <authorList>
            <person name="Dvorak P."/>
            <person name="Jahodarova E."/>
            <person name="Hasler P."/>
            <person name="Poulickova A."/>
        </authorList>
    </citation>
    <scope>NUCLEOTIDE SEQUENCE</scope>
    <source>
        <strain evidence="2">Rupite</strain>
    </source>
</reference>
<accession>A0ABT0CBI1</accession>